<organism evidence="1 2">
    <name type="scientific">Helicobacter ailurogastricus</name>
    <dbReference type="NCBI Taxonomy" id="1578720"/>
    <lineage>
        <taxon>Bacteria</taxon>
        <taxon>Pseudomonadati</taxon>
        <taxon>Campylobacterota</taxon>
        <taxon>Epsilonproteobacteria</taxon>
        <taxon>Campylobacterales</taxon>
        <taxon>Helicobacteraceae</taxon>
        <taxon>Helicobacter</taxon>
    </lineage>
</organism>
<proteinExistence type="predicted"/>
<gene>
    <name evidence="1" type="ORF">HAL09_12110</name>
</gene>
<name>A0A0K2XDK4_9HELI</name>
<dbReference type="AlphaFoldDB" id="A0A0K2XDK4"/>
<protein>
    <submittedName>
        <fullName evidence="1">Uncharacterized protein</fullName>
    </submittedName>
</protein>
<dbReference type="Proteomes" id="UP000041394">
    <property type="component" value="Unassembled WGS sequence"/>
</dbReference>
<reference evidence="1 2" key="1">
    <citation type="submission" date="2014-12" db="EMBL/GenBank/DDBJ databases">
        <authorList>
            <person name="Jaenicke S."/>
        </authorList>
    </citation>
    <scope>NUCLEOTIDE SEQUENCE [LARGE SCALE GENOMIC DNA]</scope>
    <source>
        <strain evidence="1">ASB9</strain>
    </source>
</reference>
<dbReference type="EMBL" id="CDMN01000047">
    <property type="protein sequence ID" value="CRF44617.1"/>
    <property type="molecule type" value="Genomic_DNA"/>
</dbReference>
<accession>A0A0K2XDK4</accession>
<sequence>MACNTMHYTLKNKDHPVLEFEVFNEGKNLHF</sequence>
<evidence type="ECO:0000313" key="1">
    <source>
        <dbReference type="EMBL" id="CRF44617.1"/>
    </source>
</evidence>
<evidence type="ECO:0000313" key="2">
    <source>
        <dbReference type="Proteomes" id="UP000041394"/>
    </source>
</evidence>